<dbReference type="Gene3D" id="3.30.870.10">
    <property type="entry name" value="Endonuclease Chain A"/>
    <property type="match status" value="2"/>
</dbReference>
<sequence length="385" mass="44208">MVSKNQPEAVDARGNPDFPQREDNSLRLLINGEEIFPAMLQAIREARYSVNLETFVYWSGEIAEEFADSLADAARRGVAVRVVLDWFGSQDMSEELIENMSEAGVAVRHFRPLQWFNLRRSNRRSHRKLLVVDGRIGFTGGVGIAEEWTGDAEDSEHFRDNHYQVRGPVVGDLQRLFFAHWEPDDVPEDDDDAFFPVLAKEGEVTCRLIAAEPTEESNEIERLYLQLLQEARTRFYAVAPYFAPSDRLLAALAEAAERGVEVVIIAAGRNNDKRVVRKAFRNDWGVLLQAGVRIFEYHRTLIHVKMLLVDEDRVLVGSANFDVRSLRINSEASLLIENRAWAEKHEEVFLADRADCEEATYEEWQNRSWSTKTKDRLSHLLRDFL</sequence>
<gene>
    <name evidence="3" type="ORF">JIN78_02850</name>
</gene>
<keyword evidence="4" id="KW-1185">Reference proteome</keyword>
<evidence type="ECO:0000259" key="2">
    <source>
        <dbReference type="PROSITE" id="PS50035"/>
    </source>
</evidence>
<dbReference type="PANTHER" id="PTHR21248">
    <property type="entry name" value="CARDIOLIPIN SYNTHASE"/>
    <property type="match status" value="1"/>
</dbReference>
<accession>A0A934RLE3</accession>
<dbReference type="PROSITE" id="PS50035">
    <property type="entry name" value="PLD"/>
    <property type="match status" value="2"/>
</dbReference>
<dbReference type="CDD" id="cd09112">
    <property type="entry name" value="PLDc_CLS_2"/>
    <property type="match status" value="1"/>
</dbReference>
<dbReference type="EMBL" id="JAENIO010000004">
    <property type="protein sequence ID" value="MBK1832988.1"/>
    <property type="molecule type" value="Genomic_DNA"/>
</dbReference>
<feature type="domain" description="PLD phosphodiesterase" evidence="2">
    <location>
        <begin position="121"/>
        <end position="148"/>
    </location>
</feature>
<organism evidence="3 4">
    <name type="scientific">Roseibacillus ishigakijimensis</name>
    <dbReference type="NCBI Taxonomy" id="454146"/>
    <lineage>
        <taxon>Bacteria</taxon>
        <taxon>Pseudomonadati</taxon>
        <taxon>Verrucomicrobiota</taxon>
        <taxon>Verrucomicrobiia</taxon>
        <taxon>Verrucomicrobiales</taxon>
        <taxon>Verrucomicrobiaceae</taxon>
        <taxon>Roseibacillus</taxon>
    </lineage>
</organism>
<comment type="caution">
    <text evidence="3">The sequence shown here is derived from an EMBL/GenBank/DDBJ whole genome shotgun (WGS) entry which is preliminary data.</text>
</comment>
<dbReference type="InterPro" id="IPR001736">
    <property type="entry name" value="PLipase_D/transphosphatidylase"/>
</dbReference>
<dbReference type="Proteomes" id="UP000604083">
    <property type="component" value="Unassembled WGS sequence"/>
</dbReference>
<dbReference type="GO" id="GO:0008808">
    <property type="term" value="F:cardiolipin synthase activity"/>
    <property type="evidence" value="ECO:0007669"/>
    <property type="project" value="TreeGrafter"/>
</dbReference>
<evidence type="ECO:0000313" key="3">
    <source>
        <dbReference type="EMBL" id="MBK1832988.1"/>
    </source>
</evidence>
<proteinExistence type="predicted"/>
<feature type="domain" description="PLD phosphodiesterase" evidence="2">
    <location>
        <begin position="298"/>
        <end position="325"/>
    </location>
</feature>
<reference evidence="3" key="1">
    <citation type="submission" date="2021-01" db="EMBL/GenBank/DDBJ databases">
        <title>Modified the classification status of verrucomicrobia.</title>
        <authorList>
            <person name="Feng X."/>
        </authorList>
    </citation>
    <scope>NUCLEOTIDE SEQUENCE</scope>
    <source>
        <strain evidence="3">KCTC 12986</strain>
    </source>
</reference>
<dbReference type="AlphaFoldDB" id="A0A934RLE3"/>
<dbReference type="SMART" id="SM00155">
    <property type="entry name" value="PLDc"/>
    <property type="match status" value="2"/>
</dbReference>
<evidence type="ECO:0000313" key="4">
    <source>
        <dbReference type="Proteomes" id="UP000604083"/>
    </source>
</evidence>
<dbReference type="GO" id="GO:0016020">
    <property type="term" value="C:membrane"/>
    <property type="evidence" value="ECO:0007669"/>
    <property type="project" value="TreeGrafter"/>
</dbReference>
<feature type="region of interest" description="Disordered" evidence="1">
    <location>
        <begin position="1"/>
        <end position="20"/>
    </location>
</feature>
<dbReference type="RefSeq" id="WP_200390421.1">
    <property type="nucleotide sequence ID" value="NZ_JAENIO010000004.1"/>
</dbReference>
<evidence type="ECO:0000256" key="1">
    <source>
        <dbReference type="SAM" id="MobiDB-lite"/>
    </source>
</evidence>
<dbReference type="SUPFAM" id="SSF56024">
    <property type="entry name" value="Phospholipase D/nuclease"/>
    <property type="match status" value="2"/>
</dbReference>
<dbReference type="GO" id="GO:0032049">
    <property type="term" value="P:cardiolipin biosynthetic process"/>
    <property type="evidence" value="ECO:0007669"/>
    <property type="project" value="UniProtKB-ARBA"/>
</dbReference>
<protein>
    <recommendedName>
        <fullName evidence="2">PLD phosphodiesterase domain-containing protein</fullName>
    </recommendedName>
</protein>
<dbReference type="Pfam" id="PF13091">
    <property type="entry name" value="PLDc_2"/>
    <property type="match status" value="2"/>
</dbReference>
<dbReference type="InterPro" id="IPR025202">
    <property type="entry name" value="PLD-like_dom"/>
</dbReference>
<name>A0A934RLE3_9BACT</name>
<dbReference type="CDD" id="cd09110">
    <property type="entry name" value="PLDc_CLS_1"/>
    <property type="match status" value="1"/>
</dbReference>
<dbReference type="PANTHER" id="PTHR21248:SF22">
    <property type="entry name" value="PHOSPHOLIPASE D"/>
    <property type="match status" value="1"/>
</dbReference>